<dbReference type="OrthoDB" id="19623at2759"/>
<dbReference type="GO" id="GO:0005737">
    <property type="term" value="C:cytoplasm"/>
    <property type="evidence" value="ECO:0007669"/>
    <property type="project" value="UniProtKB-ARBA"/>
</dbReference>
<dbReference type="EMBL" id="CP031044">
    <property type="protein sequence ID" value="QDZ23943.1"/>
    <property type="molecule type" value="Genomic_DNA"/>
</dbReference>
<evidence type="ECO:0000256" key="2">
    <source>
        <dbReference type="SAM" id="SignalP"/>
    </source>
</evidence>
<keyword evidence="2" id="KW-0732">Signal</keyword>
<dbReference type="PANTHER" id="PTHR10760:SF2">
    <property type="entry name" value="LD13476P-RELATED"/>
    <property type="match status" value="1"/>
</dbReference>
<evidence type="ECO:0000256" key="1">
    <source>
        <dbReference type="ARBA" id="ARBA00006235"/>
    </source>
</evidence>
<dbReference type="AlphaFoldDB" id="A0A5B8MTW1"/>
<dbReference type="Proteomes" id="UP000316726">
    <property type="component" value="Chromosome 11"/>
</dbReference>
<dbReference type="Pfam" id="PF06309">
    <property type="entry name" value="Torsin"/>
    <property type="match status" value="1"/>
</dbReference>
<dbReference type="Gene3D" id="3.40.50.300">
    <property type="entry name" value="P-loop containing nucleotide triphosphate hydrolases"/>
    <property type="match status" value="1"/>
</dbReference>
<dbReference type="PANTHER" id="PTHR10760">
    <property type="entry name" value="TORSIN"/>
    <property type="match status" value="1"/>
</dbReference>
<protein>
    <recommendedName>
        <fullName evidence="5">AAA+ ATPase domain-containing protein</fullName>
    </recommendedName>
</protein>
<evidence type="ECO:0008006" key="5">
    <source>
        <dbReference type="Google" id="ProtNLM"/>
    </source>
</evidence>
<feature type="signal peptide" evidence="2">
    <location>
        <begin position="1"/>
        <end position="15"/>
    </location>
</feature>
<proteinExistence type="inferred from homology"/>
<keyword evidence="4" id="KW-1185">Reference proteome</keyword>
<gene>
    <name evidence="3" type="ORF">A3770_11p64610</name>
</gene>
<evidence type="ECO:0000313" key="3">
    <source>
        <dbReference type="EMBL" id="QDZ23943.1"/>
    </source>
</evidence>
<dbReference type="GO" id="GO:0005524">
    <property type="term" value="F:ATP binding"/>
    <property type="evidence" value="ECO:0007669"/>
    <property type="project" value="InterPro"/>
</dbReference>
<accession>A0A5B8MTW1</accession>
<dbReference type="InterPro" id="IPR027417">
    <property type="entry name" value="P-loop_NTPase"/>
</dbReference>
<comment type="similarity">
    <text evidence="1">Belongs to the ClpA/ClpB family. Torsin subfamily.</text>
</comment>
<name>A0A5B8MTW1_9CHLO</name>
<dbReference type="STRING" id="1764295.A0A5B8MTW1"/>
<feature type="chain" id="PRO_5022881944" description="AAA+ ATPase domain-containing protein" evidence="2">
    <location>
        <begin position="16"/>
        <end position="374"/>
    </location>
</feature>
<dbReference type="SUPFAM" id="SSF52540">
    <property type="entry name" value="P-loop containing nucleoside triphosphate hydrolases"/>
    <property type="match status" value="1"/>
</dbReference>
<reference evidence="3 4" key="1">
    <citation type="submission" date="2018-07" db="EMBL/GenBank/DDBJ databases">
        <title>The complete nuclear genome of the prasinophyte Chloropicon primus (CCMP1205).</title>
        <authorList>
            <person name="Pombert J.-F."/>
            <person name="Otis C."/>
            <person name="Turmel M."/>
            <person name="Lemieux C."/>
        </authorList>
    </citation>
    <scope>NUCLEOTIDE SEQUENCE [LARGE SCALE GENOMIC DNA]</scope>
    <source>
        <strain evidence="3 4">CCMP1205</strain>
    </source>
</reference>
<dbReference type="InterPro" id="IPR010448">
    <property type="entry name" value="Torsin"/>
</dbReference>
<organism evidence="3 4">
    <name type="scientific">Chloropicon primus</name>
    <dbReference type="NCBI Taxonomy" id="1764295"/>
    <lineage>
        <taxon>Eukaryota</taxon>
        <taxon>Viridiplantae</taxon>
        <taxon>Chlorophyta</taxon>
        <taxon>Chloropicophyceae</taxon>
        <taxon>Chloropicales</taxon>
        <taxon>Chloropicaceae</taxon>
        <taxon>Chloropicon</taxon>
    </lineage>
</organism>
<dbReference type="GO" id="GO:0016887">
    <property type="term" value="F:ATP hydrolysis activity"/>
    <property type="evidence" value="ECO:0007669"/>
    <property type="project" value="InterPro"/>
</dbReference>
<evidence type="ECO:0000313" key="4">
    <source>
        <dbReference type="Proteomes" id="UP000316726"/>
    </source>
</evidence>
<sequence>MLASTLGIVISSVVAMGLLLLAPDPRGFDENSCDRLKEGLTREVFGQTLATNQFVNAVCDHLWEERPLKPLVLSIHGPPGVGKSFSHFVAARALYNATSSSSECPGLNCEGYKVVYGLDYTIHDRDKQSEALVSKLIGHLSARREALVVIEEYDKLDCKSRGVLKQIFDKGLALNVTEQMQKSVFLLESNTGYGKIVESLNAARGRQEDVDAESLQYTLKNMMFNLWQSEKCEDRVDTVKSLSLIDMFVPYFPLDRQAIRQVLQRSIQRRVKALNKGRGKQHRITVSEEVLEFLCDKIEWDGAYAVEGAKEVATVIRRHVFGLLYKLSVSGDHGTNGGNGEGGGVAHLELAMDEAGKKVELREMGLADAPSEEE</sequence>